<feature type="domain" description="TrmE-type G" evidence="12">
    <location>
        <begin position="223"/>
        <end position="377"/>
    </location>
</feature>
<evidence type="ECO:0000313" key="14">
    <source>
        <dbReference type="Proteomes" id="UP000461595"/>
    </source>
</evidence>
<proteinExistence type="inferred from homology"/>
<evidence type="ECO:0000256" key="8">
    <source>
        <dbReference type="ARBA" id="ARBA00022958"/>
    </source>
</evidence>
<feature type="binding site" evidence="10">
    <location>
        <position position="254"/>
    </location>
    <ligand>
        <name>K(+)</name>
        <dbReference type="ChEBI" id="CHEBI:29103"/>
    </ligand>
</feature>
<dbReference type="CDD" id="cd04164">
    <property type="entry name" value="trmE"/>
    <property type="match status" value="1"/>
</dbReference>
<sequence length="457" mass="50631">MITKEFDTITAISTPLGEGAIGIVRLSGSDSLTILKKVFKGKNLDQVESHTLNYGHIIDPDKDEILDEVMVGIMLAPKTFTRENVVEINTHGGVAVTNEILQLLIRQGARLAEPGEFTKRAFLNGRVDLTQAEAIMDLIRAKTDKAMNIAVKQLDGSLSQLINDTRQEILNTLAQVEVNIDYPEYDDVEEMTTQLLREKTADFEQLLASLLQTARRGKILREGITTAIIGRPNVGKSSLLNSLLREDKAIVTDIAGTTRDVIEEYVNIQGIPLKLIDTAGIRETEDIVEQIGVERSRKALQEADLVLLVLNSSQALTDQDRQLLELTQDMNRIVLLNKTDLESQIEKDQLPTDAIPISVLKQDNLEAIEERINQLFFENAGLVEQDATYLSNSRHISLIEKALASLQAVNEGLALGMPVDLLQVDLTRTWEILGEITGDAAPDELITQLFSQFCLGK</sequence>
<feature type="binding site" evidence="10">
    <location>
        <begin position="277"/>
        <end position="280"/>
    </location>
    <ligand>
        <name>GTP</name>
        <dbReference type="ChEBI" id="CHEBI:37565"/>
    </ligand>
</feature>
<comment type="subcellular location">
    <subcellularLocation>
        <location evidence="10">Cytoplasm</location>
    </subcellularLocation>
</comment>
<evidence type="ECO:0000256" key="6">
    <source>
        <dbReference type="ARBA" id="ARBA00022801"/>
    </source>
</evidence>
<dbReference type="Gene3D" id="3.30.1360.120">
    <property type="entry name" value="Probable tRNA modification gtpase trme, domain 1"/>
    <property type="match status" value="1"/>
</dbReference>
<comment type="function">
    <text evidence="10">Exhibits a very high intrinsic GTPase hydrolysis rate. Involved in the addition of a carboxymethylaminomethyl (cmnm) group at the wobble position (U34) of certain tRNAs, forming tRNA-cmnm(5)s(2)U34.</text>
</comment>
<dbReference type="AlphaFoldDB" id="A0A7X3G6U2"/>
<evidence type="ECO:0000313" key="13">
    <source>
        <dbReference type="EMBL" id="MVX58207.1"/>
    </source>
</evidence>
<evidence type="ECO:0000256" key="1">
    <source>
        <dbReference type="ARBA" id="ARBA00011043"/>
    </source>
</evidence>
<dbReference type="InterPro" id="IPR027417">
    <property type="entry name" value="P-loop_NTPase"/>
</dbReference>
<dbReference type="Pfam" id="PF10396">
    <property type="entry name" value="TrmE_N"/>
    <property type="match status" value="1"/>
</dbReference>
<organism evidence="13 14">
    <name type="scientific">Streptococcus danieliae</name>
    <dbReference type="NCBI Taxonomy" id="747656"/>
    <lineage>
        <taxon>Bacteria</taxon>
        <taxon>Bacillati</taxon>
        <taxon>Bacillota</taxon>
        <taxon>Bacilli</taxon>
        <taxon>Lactobacillales</taxon>
        <taxon>Streptococcaceae</taxon>
        <taxon>Streptococcus</taxon>
    </lineage>
</organism>
<dbReference type="RefSeq" id="WP_160332039.1">
    <property type="nucleotide sequence ID" value="NZ_WSRS01000003.1"/>
</dbReference>
<dbReference type="GO" id="GO:0030488">
    <property type="term" value="P:tRNA methylation"/>
    <property type="evidence" value="ECO:0007669"/>
    <property type="project" value="TreeGrafter"/>
</dbReference>
<dbReference type="InterPro" id="IPR025867">
    <property type="entry name" value="MnmE_helical"/>
</dbReference>
<dbReference type="PANTHER" id="PTHR42714">
    <property type="entry name" value="TRNA MODIFICATION GTPASE GTPBP3"/>
    <property type="match status" value="1"/>
</dbReference>
<dbReference type="InterPro" id="IPR027266">
    <property type="entry name" value="TrmE/GcvT-like"/>
</dbReference>
<dbReference type="GO" id="GO:0003924">
    <property type="term" value="F:GTPase activity"/>
    <property type="evidence" value="ECO:0007669"/>
    <property type="project" value="UniProtKB-UniRule"/>
</dbReference>
<dbReference type="NCBIfam" id="NF003661">
    <property type="entry name" value="PRK05291.1-3"/>
    <property type="match status" value="1"/>
</dbReference>
<feature type="binding site" evidence="10">
    <location>
        <position position="457"/>
    </location>
    <ligand>
        <name>(6S)-5-formyl-5,6,7,8-tetrahydrofolate</name>
        <dbReference type="ChEBI" id="CHEBI:57457"/>
    </ligand>
</feature>
<feature type="binding site" evidence="10">
    <location>
        <position position="252"/>
    </location>
    <ligand>
        <name>K(+)</name>
        <dbReference type="ChEBI" id="CHEBI:29103"/>
    </ligand>
</feature>
<keyword evidence="9 10" id="KW-0342">GTP-binding</keyword>
<dbReference type="Proteomes" id="UP000461595">
    <property type="component" value="Unassembled WGS sequence"/>
</dbReference>
<keyword evidence="2 10" id="KW-0963">Cytoplasm</keyword>
<dbReference type="SUPFAM" id="SSF52540">
    <property type="entry name" value="P-loop containing nucleoside triphosphate hydrolases"/>
    <property type="match status" value="1"/>
</dbReference>
<dbReference type="Gene3D" id="1.20.120.430">
    <property type="entry name" value="tRNA modification GTPase MnmE domain 2"/>
    <property type="match status" value="1"/>
</dbReference>
<evidence type="ECO:0000259" key="12">
    <source>
        <dbReference type="PROSITE" id="PS51709"/>
    </source>
</evidence>
<evidence type="ECO:0000256" key="3">
    <source>
        <dbReference type="ARBA" id="ARBA00022694"/>
    </source>
</evidence>
<dbReference type="InterPro" id="IPR018948">
    <property type="entry name" value="GTP-bd_TrmE_N"/>
</dbReference>
<dbReference type="InterPro" id="IPR006073">
    <property type="entry name" value="GTP-bd"/>
</dbReference>
<dbReference type="EMBL" id="WSRS01000003">
    <property type="protein sequence ID" value="MVX58207.1"/>
    <property type="molecule type" value="Genomic_DNA"/>
</dbReference>
<feature type="binding site" evidence="10">
    <location>
        <position position="237"/>
    </location>
    <ligand>
        <name>Mg(2+)</name>
        <dbReference type="ChEBI" id="CHEBI:18420"/>
    </ligand>
</feature>
<feature type="binding site" evidence="10">
    <location>
        <position position="25"/>
    </location>
    <ligand>
        <name>(6S)-5-formyl-5,6,7,8-tetrahydrofolate</name>
        <dbReference type="ChEBI" id="CHEBI:57457"/>
    </ligand>
</feature>
<dbReference type="InterPro" id="IPR004520">
    <property type="entry name" value="GTPase_MnmE"/>
</dbReference>
<dbReference type="GO" id="GO:0005525">
    <property type="term" value="F:GTP binding"/>
    <property type="evidence" value="ECO:0007669"/>
    <property type="project" value="UniProtKB-UniRule"/>
</dbReference>
<feature type="binding site" evidence="10">
    <location>
        <position position="257"/>
    </location>
    <ligand>
        <name>K(+)</name>
        <dbReference type="ChEBI" id="CHEBI:29103"/>
    </ligand>
</feature>
<dbReference type="InterPro" id="IPR031168">
    <property type="entry name" value="G_TrmE"/>
</dbReference>
<accession>A0A7X3G6U2</accession>
<dbReference type="CDD" id="cd14858">
    <property type="entry name" value="TrmE_N"/>
    <property type="match status" value="1"/>
</dbReference>
<evidence type="ECO:0000256" key="5">
    <source>
        <dbReference type="ARBA" id="ARBA00022741"/>
    </source>
</evidence>
<dbReference type="Pfam" id="PF01926">
    <property type="entry name" value="MMR_HSR1"/>
    <property type="match status" value="1"/>
</dbReference>
<feature type="binding site" evidence="10">
    <location>
        <begin position="233"/>
        <end position="238"/>
    </location>
    <ligand>
        <name>GTP</name>
        <dbReference type="ChEBI" id="CHEBI:37565"/>
    </ligand>
</feature>
<name>A0A7X3G6U2_9STRE</name>
<dbReference type="GO" id="GO:0002098">
    <property type="term" value="P:tRNA wobble uridine modification"/>
    <property type="evidence" value="ECO:0007669"/>
    <property type="project" value="TreeGrafter"/>
</dbReference>
<dbReference type="GO" id="GO:0046872">
    <property type="term" value="F:metal ion binding"/>
    <property type="evidence" value="ECO:0007669"/>
    <property type="project" value="UniProtKB-KW"/>
</dbReference>
<reference evidence="13 14" key="1">
    <citation type="submission" date="2019-12" db="EMBL/GenBank/DDBJ databases">
        <title>Microbes associate with the intestines of laboratory mice.</title>
        <authorList>
            <person name="Navarre W."/>
            <person name="Wong E."/>
        </authorList>
    </citation>
    <scope>NUCLEOTIDE SEQUENCE [LARGE SCALE GENOMIC DNA]</scope>
    <source>
        <strain evidence="13 14">NM51_B2-22</strain>
    </source>
</reference>
<dbReference type="NCBIfam" id="TIGR00450">
    <property type="entry name" value="mnmE_trmE_thdF"/>
    <property type="match status" value="1"/>
</dbReference>
<feature type="binding site" evidence="10">
    <location>
        <begin position="252"/>
        <end position="258"/>
    </location>
    <ligand>
        <name>GTP</name>
        <dbReference type="ChEBI" id="CHEBI:37565"/>
    </ligand>
</feature>
<dbReference type="NCBIfam" id="TIGR00231">
    <property type="entry name" value="small_GTP"/>
    <property type="match status" value="1"/>
</dbReference>
<comment type="caution">
    <text evidence="10">Lacks conserved residue(s) required for the propagation of feature annotation.</text>
</comment>
<feature type="binding site" evidence="10">
    <location>
        <position position="258"/>
    </location>
    <ligand>
        <name>Mg(2+)</name>
        <dbReference type="ChEBI" id="CHEBI:18420"/>
    </ligand>
</feature>
<comment type="caution">
    <text evidence="13">The sequence shown here is derived from an EMBL/GenBank/DDBJ whole genome shotgun (WGS) entry which is preliminary data.</text>
</comment>
<evidence type="ECO:0000256" key="11">
    <source>
        <dbReference type="RuleBase" id="RU003313"/>
    </source>
</evidence>
<dbReference type="EC" id="3.6.-.-" evidence="10"/>
<dbReference type="Pfam" id="PF12631">
    <property type="entry name" value="MnmE_helical"/>
    <property type="match status" value="1"/>
</dbReference>
<comment type="subunit">
    <text evidence="10">Homodimer. Heterotetramer of two MnmE and two MnmG subunits.</text>
</comment>
<dbReference type="GO" id="GO:0042802">
    <property type="term" value="F:identical protein binding"/>
    <property type="evidence" value="ECO:0007669"/>
    <property type="project" value="UniProtKB-ARBA"/>
</dbReference>
<comment type="cofactor">
    <cofactor evidence="10">
        <name>K(+)</name>
        <dbReference type="ChEBI" id="CHEBI:29103"/>
    </cofactor>
    <text evidence="10">Binds 1 potassium ion per subunit.</text>
</comment>
<dbReference type="PANTHER" id="PTHR42714:SF2">
    <property type="entry name" value="TRNA MODIFICATION GTPASE GTPBP3, MITOCHONDRIAL"/>
    <property type="match status" value="1"/>
</dbReference>
<dbReference type="Gene3D" id="3.40.50.300">
    <property type="entry name" value="P-loop containing nucleotide triphosphate hydrolases"/>
    <property type="match status" value="1"/>
</dbReference>
<protein>
    <recommendedName>
        <fullName evidence="10">tRNA modification GTPase MnmE</fullName>
        <ecNumber evidence="10">3.6.-.-</ecNumber>
    </recommendedName>
</protein>
<evidence type="ECO:0000256" key="10">
    <source>
        <dbReference type="HAMAP-Rule" id="MF_00379"/>
    </source>
</evidence>
<comment type="similarity">
    <text evidence="1 10 11">Belongs to the TRAFAC class TrmE-Era-EngA-EngB-Septin-like GTPase superfamily. TrmE GTPase family.</text>
</comment>
<dbReference type="FunFam" id="3.40.50.300:FF:000494">
    <property type="entry name" value="tRNA modification GTPase MnmE"/>
    <property type="match status" value="1"/>
</dbReference>
<evidence type="ECO:0000256" key="4">
    <source>
        <dbReference type="ARBA" id="ARBA00022723"/>
    </source>
</evidence>
<dbReference type="InterPro" id="IPR005225">
    <property type="entry name" value="Small_GTP-bd"/>
</dbReference>
<keyword evidence="3 10" id="KW-0819">tRNA processing</keyword>
<evidence type="ECO:0000256" key="9">
    <source>
        <dbReference type="ARBA" id="ARBA00023134"/>
    </source>
</evidence>
<dbReference type="OrthoDB" id="9805918at2"/>
<dbReference type="GO" id="GO:0005829">
    <property type="term" value="C:cytosol"/>
    <property type="evidence" value="ECO:0007669"/>
    <property type="project" value="TreeGrafter"/>
</dbReference>
<feature type="binding site" evidence="10">
    <location>
        <position position="87"/>
    </location>
    <ligand>
        <name>(6S)-5-formyl-5,6,7,8-tetrahydrofolate</name>
        <dbReference type="ChEBI" id="CHEBI:57457"/>
    </ligand>
</feature>
<evidence type="ECO:0000256" key="7">
    <source>
        <dbReference type="ARBA" id="ARBA00022842"/>
    </source>
</evidence>
<dbReference type="InterPro" id="IPR027368">
    <property type="entry name" value="MnmE_dom2"/>
</dbReference>
<dbReference type="FunFam" id="3.30.1360.120:FF:000003">
    <property type="entry name" value="tRNA modification GTPase MnmE"/>
    <property type="match status" value="1"/>
</dbReference>
<dbReference type="SUPFAM" id="SSF116878">
    <property type="entry name" value="TrmE connector domain"/>
    <property type="match status" value="1"/>
</dbReference>
<dbReference type="HAMAP" id="MF_00379">
    <property type="entry name" value="GTPase_MnmE"/>
    <property type="match status" value="1"/>
</dbReference>
<keyword evidence="8 10" id="KW-0630">Potassium</keyword>
<gene>
    <name evidence="10 13" type="primary">mnmE</name>
    <name evidence="10" type="synonym">trmE</name>
    <name evidence="13" type="ORF">E5983_00770</name>
</gene>
<feature type="binding site" evidence="10">
    <location>
        <position position="126"/>
    </location>
    <ligand>
        <name>(6S)-5-formyl-5,6,7,8-tetrahydrofolate</name>
        <dbReference type="ChEBI" id="CHEBI:57457"/>
    </ligand>
</feature>
<keyword evidence="7 10" id="KW-0460">Magnesium</keyword>
<dbReference type="PROSITE" id="PS51709">
    <property type="entry name" value="G_TRME"/>
    <property type="match status" value="1"/>
</dbReference>
<keyword evidence="6 10" id="KW-0378">Hydrolase</keyword>
<keyword evidence="5 10" id="KW-0547">Nucleotide-binding</keyword>
<feature type="binding site" evidence="10">
    <location>
        <position position="233"/>
    </location>
    <ligand>
        <name>K(+)</name>
        <dbReference type="ChEBI" id="CHEBI:29103"/>
    </ligand>
</feature>
<evidence type="ECO:0000256" key="2">
    <source>
        <dbReference type="ARBA" id="ARBA00022490"/>
    </source>
</evidence>
<keyword evidence="4 10" id="KW-0479">Metal-binding</keyword>